<evidence type="ECO:0000313" key="10">
    <source>
        <dbReference type="Proteomes" id="UP000009885"/>
    </source>
</evidence>
<evidence type="ECO:0000256" key="2">
    <source>
        <dbReference type="ARBA" id="ARBA00006544"/>
    </source>
</evidence>
<dbReference type="InterPro" id="IPR052984">
    <property type="entry name" value="UPF0421"/>
</dbReference>
<keyword evidence="6 7" id="KW-0472">Membrane</keyword>
<dbReference type="Proteomes" id="UP000009885">
    <property type="component" value="Unassembled WGS sequence"/>
</dbReference>
<dbReference type="EMBL" id="AMSQ01000004">
    <property type="protein sequence ID" value="EKU49842.1"/>
    <property type="molecule type" value="Genomic_DNA"/>
</dbReference>
<comment type="subcellular location">
    <subcellularLocation>
        <location evidence="1">Cell membrane</location>
        <topology evidence="1">Multi-pass membrane protein</topology>
    </subcellularLocation>
</comment>
<feature type="transmembrane region" description="Helical" evidence="7">
    <location>
        <begin position="56"/>
        <end position="75"/>
    </location>
</feature>
<comment type="caution">
    <text evidence="9">The sequence shown here is derived from an EMBL/GenBank/DDBJ whole genome shotgun (WGS) entry which is preliminary data.</text>
</comment>
<evidence type="ECO:0000256" key="3">
    <source>
        <dbReference type="ARBA" id="ARBA00022475"/>
    </source>
</evidence>
<dbReference type="InterPro" id="IPR038323">
    <property type="entry name" value="ArAE_1_C_sf"/>
</dbReference>
<accession>K9B4W0</accession>
<dbReference type="AlphaFoldDB" id="K9B4W0"/>
<proteinExistence type="inferred from homology"/>
<feature type="domain" description="Putative aromatic acid exporter C-terminal" evidence="8">
    <location>
        <begin position="151"/>
        <end position="314"/>
    </location>
</feature>
<comment type="similarity">
    <text evidence="2">Belongs to the UPF0421 family.</text>
</comment>
<keyword evidence="5 7" id="KW-1133">Transmembrane helix</keyword>
<dbReference type="InterPro" id="IPR010343">
    <property type="entry name" value="ArAE_1"/>
</dbReference>
<reference evidence="9 10" key="1">
    <citation type="journal article" date="2013" name="Genome Announc.">
        <title>Genome Sequence of Staphylococcus massiliensis Strain S46, Isolated from the Surface of Healthy Human Skin.</title>
        <authorList>
            <person name="Srivastav R."/>
            <person name="Singh A."/>
            <person name="Jangir P.K."/>
            <person name="Kumari C."/>
            <person name="Muduli S."/>
            <person name="Sharma R."/>
        </authorList>
    </citation>
    <scope>NUCLEOTIDE SEQUENCE [LARGE SCALE GENOMIC DNA]</scope>
    <source>
        <strain evidence="9 10">S46</strain>
    </source>
</reference>
<dbReference type="InterPro" id="IPR021062">
    <property type="entry name" value="ArAE_1_C"/>
</dbReference>
<dbReference type="Gene3D" id="1.20.120.940">
    <property type="entry name" value="Putative aromatic acid exporter, C-terminal domain"/>
    <property type="match status" value="1"/>
</dbReference>
<keyword evidence="10" id="KW-1185">Reference proteome</keyword>
<evidence type="ECO:0000256" key="5">
    <source>
        <dbReference type="ARBA" id="ARBA00022989"/>
    </source>
</evidence>
<name>K9B4W0_9STAP</name>
<dbReference type="eggNOG" id="COG4129">
    <property type="taxonomic scope" value="Bacteria"/>
</dbReference>
<dbReference type="Pfam" id="PF11728">
    <property type="entry name" value="ArAE_1_C"/>
    <property type="match status" value="1"/>
</dbReference>
<keyword evidence="4 7" id="KW-0812">Transmembrane</keyword>
<dbReference type="OrthoDB" id="357521at2"/>
<feature type="transmembrane region" description="Helical" evidence="7">
    <location>
        <begin position="82"/>
        <end position="99"/>
    </location>
</feature>
<evidence type="ECO:0000259" key="8">
    <source>
        <dbReference type="Pfam" id="PF11728"/>
    </source>
</evidence>
<feature type="transmembrane region" description="Helical" evidence="7">
    <location>
        <begin position="130"/>
        <end position="150"/>
    </location>
</feature>
<evidence type="ECO:0000256" key="1">
    <source>
        <dbReference type="ARBA" id="ARBA00004651"/>
    </source>
</evidence>
<gene>
    <name evidence="9" type="ORF">C273_03070</name>
</gene>
<evidence type="ECO:0000256" key="7">
    <source>
        <dbReference type="SAM" id="Phobius"/>
    </source>
</evidence>
<dbReference type="PANTHER" id="PTHR40064">
    <property type="entry name" value="MEMBRANE PROTEIN-RELATED"/>
    <property type="match status" value="1"/>
</dbReference>
<protein>
    <recommendedName>
        <fullName evidence="8">Putative aromatic acid exporter C-terminal domain-containing protein</fullName>
    </recommendedName>
</protein>
<dbReference type="STRING" id="1229783.C273_03070"/>
<feature type="transmembrane region" description="Helical" evidence="7">
    <location>
        <begin position="21"/>
        <end position="44"/>
    </location>
</feature>
<evidence type="ECO:0000313" key="9">
    <source>
        <dbReference type="EMBL" id="EKU49842.1"/>
    </source>
</evidence>
<dbReference type="RefSeq" id="WP_009382496.1">
    <property type="nucleotide sequence ID" value="NZ_AMSQ01000004.1"/>
</dbReference>
<dbReference type="Pfam" id="PF06081">
    <property type="entry name" value="ArAE_1"/>
    <property type="match status" value="1"/>
</dbReference>
<organism evidence="9 10">
    <name type="scientific">Staphylococcus massiliensis S46</name>
    <dbReference type="NCBI Taxonomy" id="1229783"/>
    <lineage>
        <taxon>Bacteria</taxon>
        <taxon>Bacillati</taxon>
        <taxon>Bacillota</taxon>
        <taxon>Bacilli</taxon>
        <taxon>Bacillales</taxon>
        <taxon>Staphylococcaceae</taxon>
        <taxon>Staphylococcus</taxon>
    </lineage>
</organism>
<dbReference type="GO" id="GO:0005886">
    <property type="term" value="C:plasma membrane"/>
    <property type="evidence" value="ECO:0007669"/>
    <property type="project" value="UniProtKB-SubCell"/>
</dbReference>
<dbReference type="PATRIC" id="fig|1229783.3.peg.619"/>
<dbReference type="PANTHER" id="PTHR40064:SF1">
    <property type="entry name" value="MEMBRANE PROTEIN"/>
    <property type="match status" value="1"/>
</dbReference>
<evidence type="ECO:0000256" key="4">
    <source>
        <dbReference type="ARBA" id="ARBA00022692"/>
    </source>
</evidence>
<keyword evidence="3" id="KW-1003">Cell membrane</keyword>
<sequence>MLRLNPYRIGFRTIKTAIGMALGVIIAKLIGLDNFASSAILVVLCIKDTKVHSLNAIVSRFISCLIAILLGFLIFQLLGQSAIVLGLIVLIFIPLTVSLKVQEGVVTSIVILLHIFNAKTLDFNLIINEVLLLFVGLGIAFLMNLIMPSLDRKLKDYKNRIESSFTEILMQFGEHCKHPNTSPNFSFNTVETNIKKAKSYAFRDVKNHYVRNENSYYNYFNMREEQLDVLKRIQALIGEISTDDPIHQDIAQLFQEIALNVNSNNYTLLRLHSLYEIKLNLEKHDLPKTHAELKSRASIIQILNEMEVYLKLKSEFGSLKHHNQVIV</sequence>
<evidence type="ECO:0000256" key="6">
    <source>
        <dbReference type="ARBA" id="ARBA00023136"/>
    </source>
</evidence>